<evidence type="ECO:0000256" key="1">
    <source>
        <dbReference type="SAM" id="MobiDB-lite"/>
    </source>
</evidence>
<dbReference type="Proteomes" id="UP001500888">
    <property type="component" value="Unassembled WGS sequence"/>
</dbReference>
<protein>
    <submittedName>
        <fullName evidence="2">Uncharacterized protein</fullName>
    </submittedName>
</protein>
<reference evidence="3" key="1">
    <citation type="journal article" date="2019" name="Int. J. Syst. Evol. Microbiol.">
        <title>The Global Catalogue of Microorganisms (GCM) 10K type strain sequencing project: providing services to taxonomists for standard genome sequencing and annotation.</title>
        <authorList>
            <consortium name="The Broad Institute Genomics Platform"/>
            <consortium name="The Broad Institute Genome Sequencing Center for Infectious Disease"/>
            <person name="Wu L."/>
            <person name="Ma J."/>
        </authorList>
    </citation>
    <scope>NUCLEOTIDE SEQUENCE [LARGE SCALE GENOMIC DNA]</scope>
    <source>
        <strain evidence="3">JCM 16908</strain>
    </source>
</reference>
<dbReference type="EMBL" id="BAAAZR010000014">
    <property type="protein sequence ID" value="GAA3821172.1"/>
    <property type="molecule type" value="Genomic_DNA"/>
</dbReference>
<proteinExistence type="predicted"/>
<keyword evidence="3" id="KW-1185">Reference proteome</keyword>
<accession>A0ABP7IL84</accession>
<comment type="caution">
    <text evidence="2">The sequence shown here is derived from an EMBL/GenBank/DDBJ whole genome shotgun (WGS) entry which is preliminary data.</text>
</comment>
<evidence type="ECO:0000313" key="3">
    <source>
        <dbReference type="Proteomes" id="UP001500888"/>
    </source>
</evidence>
<sequence length="105" mass="11214">MYEPDAKWLEQEVGRALDHGALAGLALALAQRTPGGVRVRHRTQRKASGDTAGNEAGREPQLPPFRVRSGVTDLVLPPGDAVYQHPGVSLRTRLGFPHTGASLPS</sequence>
<gene>
    <name evidence="2" type="ORF">GCM10022226_46810</name>
</gene>
<organism evidence="2 3">
    <name type="scientific">Sphaerisporangium flaviroseum</name>
    <dbReference type="NCBI Taxonomy" id="509199"/>
    <lineage>
        <taxon>Bacteria</taxon>
        <taxon>Bacillati</taxon>
        <taxon>Actinomycetota</taxon>
        <taxon>Actinomycetes</taxon>
        <taxon>Streptosporangiales</taxon>
        <taxon>Streptosporangiaceae</taxon>
        <taxon>Sphaerisporangium</taxon>
    </lineage>
</organism>
<evidence type="ECO:0000313" key="2">
    <source>
        <dbReference type="EMBL" id="GAA3821172.1"/>
    </source>
</evidence>
<feature type="region of interest" description="Disordered" evidence="1">
    <location>
        <begin position="36"/>
        <end position="66"/>
    </location>
</feature>
<name>A0ABP7IL84_9ACTN</name>